<protein>
    <submittedName>
        <fullName evidence="1">Uncharacterized protein</fullName>
    </submittedName>
</protein>
<dbReference type="InterPro" id="IPR011992">
    <property type="entry name" value="EF-hand-dom_pair"/>
</dbReference>
<feature type="non-terminal residue" evidence="1">
    <location>
        <position position="1"/>
    </location>
</feature>
<dbReference type="InterPro" id="IPR052603">
    <property type="entry name" value="EFCB6"/>
</dbReference>
<dbReference type="SUPFAM" id="SSF47473">
    <property type="entry name" value="EF-hand"/>
    <property type="match status" value="1"/>
</dbReference>
<accession>A0ABQ5KN28</accession>
<dbReference type="PANTHER" id="PTHR20875:SF0">
    <property type="entry name" value="GH12158P"/>
    <property type="match status" value="1"/>
</dbReference>
<gene>
    <name evidence="1" type="ORF">ADUPG1_006785</name>
</gene>
<evidence type="ECO:0000313" key="2">
    <source>
        <dbReference type="Proteomes" id="UP001057375"/>
    </source>
</evidence>
<reference evidence="1" key="1">
    <citation type="submission" date="2022-03" db="EMBL/GenBank/DDBJ databases">
        <title>Draft genome sequence of Aduncisulcus paluster, a free-living microaerophilic Fornicata.</title>
        <authorList>
            <person name="Yuyama I."/>
            <person name="Kume K."/>
            <person name="Tamura T."/>
            <person name="Inagaki Y."/>
            <person name="Hashimoto T."/>
        </authorList>
    </citation>
    <scope>NUCLEOTIDE SEQUENCE</scope>
    <source>
        <strain evidence="1">NY0171</strain>
    </source>
</reference>
<dbReference type="Proteomes" id="UP001057375">
    <property type="component" value="Unassembled WGS sequence"/>
</dbReference>
<proteinExistence type="predicted"/>
<organism evidence="1 2">
    <name type="scientific">Aduncisulcus paluster</name>
    <dbReference type="NCBI Taxonomy" id="2918883"/>
    <lineage>
        <taxon>Eukaryota</taxon>
        <taxon>Metamonada</taxon>
        <taxon>Carpediemonas-like organisms</taxon>
        <taxon>Aduncisulcus</taxon>
    </lineage>
</organism>
<evidence type="ECO:0000313" key="1">
    <source>
        <dbReference type="EMBL" id="GKT32699.1"/>
    </source>
</evidence>
<comment type="caution">
    <text evidence="1">The sequence shown here is derived from an EMBL/GenBank/DDBJ whole genome shotgun (WGS) entry which is preliminary data.</text>
</comment>
<dbReference type="PANTHER" id="PTHR20875">
    <property type="entry name" value="EF-HAND CALCIUM-BINDING DOMAIN-CONTAINING PROTEIN 6-RELATED"/>
    <property type="match status" value="1"/>
</dbReference>
<keyword evidence="2" id="KW-1185">Reference proteome</keyword>
<name>A0ABQ5KN28_9EUKA</name>
<dbReference type="Gene3D" id="1.10.238.10">
    <property type="entry name" value="EF-hand"/>
    <property type="match status" value="1"/>
</dbReference>
<sequence>ECRPSAFTYKGVSVYEEEQSRKQGKPFAVSGSTTSTMGTSDDHSALLARIRRDFYKLNISPVPIFRSFDPLRSGHVSRLQFQRVLSMCKVLCVTDELYLNKMTDHFTSRTGRHKGMVDYVMFTNEVLKGDPALKQASGADREETVGTMIEGDDHFASATQVTRSRGIDQILSRISYIIGEKRINLQPFFMQFDSRRTGKVPLPKFSAVFSSAGMTTDLSDEAHELLTTHYAVQETSDGGYVRPEGRLVNYRQFLVDLNVHRTKATVLSDTLDQRMATHAVHPQASMSAGFKGTAPIFPQTTTEAVIQAVTQGEGEESKETRHVSARACVEEILPYFKGASMTIAQFFHGYDRLKRGSVSHSQFKRALVSAVPTIPIPLLDKCCTVFAGRMDPFVVDYVYFLKTCEEFHAVF</sequence>
<dbReference type="EMBL" id="BQXS01010036">
    <property type="protein sequence ID" value="GKT32699.1"/>
    <property type="molecule type" value="Genomic_DNA"/>
</dbReference>